<protein>
    <submittedName>
        <fullName evidence="1">Periplasmic sulfate binding protein SBP</fullName>
    </submittedName>
</protein>
<dbReference type="AlphaFoldDB" id="A0A656ARJ6"/>
<proteinExistence type="predicted"/>
<dbReference type="Proteomes" id="UP000041770">
    <property type="component" value="Unassembled WGS sequence"/>
</dbReference>
<dbReference type="Gene3D" id="3.40.190.10">
    <property type="entry name" value="Periplasmic binding protein-like II"/>
    <property type="match status" value="1"/>
</dbReference>
<accession>A0A656ARJ6</accession>
<name>A0A656ARJ6_VIBCL</name>
<evidence type="ECO:0000313" key="2">
    <source>
        <dbReference type="Proteomes" id="UP000041770"/>
    </source>
</evidence>
<organism evidence="1 2">
    <name type="scientific">Vibrio cholerae</name>
    <dbReference type="NCBI Taxonomy" id="666"/>
    <lineage>
        <taxon>Bacteria</taxon>
        <taxon>Pseudomonadati</taxon>
        <taxon>Pseudomonadota</taxon>
        <taxon>Gammaproteobacteria</taxon>
        <taxon>Vibrionales</taxon>
        <taxon>Vibrionaceae</taxon>
        <taxon>Vibrio</taxon>
    </lineage>
</organism>
<gene>
    <name evidence="1" type="primary">sbp_1</name>
    <name evidence="1" type="ORF">ERS013200_04091</name>
</gene>
<sequence length="56" mass="6421">MQKLLLVLTVLTFGSTALANDSTLLNVSYDPTRELYQEYNQAFTTYWASQKNNTSR</sequence>
<evidence type="ECO:0000313" key="1">
    <source>
        <dbReference type="EMBL" id="CSD40744.1"/>
    </source>
</evidence>
<reference evidence="1 2" key="1">
    <citation type="submission" date="2015-07" db="EMBL/GenBank/DDBJ databases">
        <authorList>
            <consortium name="Pathogen Informatics"/>
        </authorList>
    </citation>
    <scope>NUCLEOTIDE SEQUENCE [LARGE SCALE GENOMIC DNA]</scope>
    <source>
        <strain evidence="1 2">A316</strain>
    </source>
</reference>
<dbReference type="EMBL" id="CWQY01000070">
    <property type="protein sequence ID" value="CSD40744.1"/>
    <property type="molecule type" value="Genomic_DNA"/>
</dbReference>